<evidence type="ECO:0000313" key="2">
    <source>
        <dbReference type="EMBL" id="MEX0407955.1"/>
    </source>
</evidence>
<dbReference type="EMBL" id="JBDPGJ010000004">
    <property type="protein sequence ID" value="MEX0407955.1"/>
    <property type="molecule type" value="Genomic_DNA"/>
</dbReference>
<keyword evidence="3" id="KW-1185">Reference proteome</keyword>
<proteinExistence type="predicted"/>
<accession>A0ABV3SME5</accession>
<organism evidence="2 3">
    <name type="scientific">Aquibium pacificus</name>
    <dbReference type="NCBI Taxonomy" id="3153579"/>
    <lineage>
        <taxon>Bacteria</taxon>
        <taxon>Pseudomonadati</taxon>
        <taxon>Pseudomonadota</taxon>
        <taxon>Alphaproteobacteria</taxon>
        <taxon>Hyphomicrobiales</taxon>
        <taxon>Phyllobacteriaceae</taxon>
        <taxon>Aquibium</taxon>
    </lineage>
</organism>
<gene>
    <name evidence="2" type="ORF">ABGN05_20050</name>
</gene>
<dbReference type="Pfam" id="PF13274">
    <property type="entry name" value="SocA_Panacea"/>
    <property type="match status" value="1"/>
</dbReference>
<dbReference type="InterPro" id="IPR025272">
    <property type="entry name" value="SocA_Panacea"/>
</dbReference>
<comment type="caution">
    <text evidence="2">The sequence shown here is derived from an EMBL/GenBank/DDBJ whole genome shotgun (WGS) entry which is preliminary data.</text>
</comment>
<dbReference type="NCBIfam" id="NF047745">
    <property type="entry name" value="SocA_antitoxin"/>
    <property type="match status" value="1"/>
</dbReference>
<dbReference type="Proteomes" id="UP001556692">
    <property type="component" value="Unassembled WGS sequence"/>
</dbReference>
<reference evidence="2 3" key="1">
    <citation type="submission" date="2024-05" db="EMBL/GenBank/DDBJ databases">
        <authorList>
            <person name="Jiang F."/>
        </authorList>
    </citation>
    <scope>NUCLEOTIDE SEQUENCE [LARGE SCALE GENOMIC DNA]</scope>
    <source>
        <strain evidence="2 3">LZ166</strain>
    </source>
</reference>
<name>A0ABV3SME5_9HYPH</name>
<sequence length="182" mass="20132">MGVAHDPRAIANLMLDEAERLGIKITHLSLQKLLYFAHGMYLVQTKSPLVSGYFEAWELGPVHPSVYRAFKGAGSVPITFRATAQDLLTGERREIQKADDPAVTGLIQQLLNSYGRLSPGRLVDLSHAKKSPWAYVVDKSRTDVALGLRITDANVVERFRHHKVSIGEEPRSGDPSEDTPFA</sequence>
<dbReference type="RefSeq" id="WP_367955810.1">
    <property type="nucleotide sequence ID" value="NZ_JBDPGJ010000004.1"/>
</dbReference>
<evidence type="ECO:0000313" key="3">
    <source>
        <dbReference type="Proteomes" id="UP001556692"/>
    </source>
</evidence>
<evidence type="ECO:0000259" key="1">
    <source>
        <dbReference type="Pfam" id="PF13274"/>
    </source>
</evidence>
<protein>
    <submittedName>
        <fullName evidence="2">Panacea domain-containing protein</fullName>
    </submittedName>
</protein>
<feature type="domain" description="Antitoxin SocA-like Panacea" evidence="1">
    <location>
        <begin position="30"/>
        <end position="133"/>
    </location>
</feature>